<gene>
    <name evidence="2" type="ORF">M407DRAFT_28658</name>
</gene>
<dbReference type="HOGENOM" id="CLU_2672918_0_0_1"/>
<sequence>MVMRSSHAVPDQTGQSTPKPSPSAQGQAQSKSSKSHPQSASHAEFMHAPHLPPQYEVEHVRVEVYALTSTALKHK</sequence>
<reference evidence="2 3" key="1">
    <citation type="submission" date="2014-04" db="EMBL/GenBank/DDBJ databases">
        <authorList>
            <consortium name="DOE Joint Genome Institute"/>
            <person name="Kuo A."/>
            <person name="Girlanda M."/>
            <person name="Perotto S."/>
            <person name="Kohler A."/>
            <person name="Nagy L.G."/>
            <person name="Floudas D."/>
            <person name="Copeland A."/>
            <person name="Barry K.W."/>
            <person name="Cichocki N."/>
            <person name="Veneault-Fourrey C."/>
            <person name="LaButti K."/>
            <person name="Lindquist E.A."/>
            <person name="Lipzen A."/>
            <person name="Lundell T."/>
            <person name="Morin E."/>
            <person name="Murat C."/>
            <person name="Sun H."/>
            <person name="Tunlid A."/>
            <person name="Henrissat B."/>
            <person name="Grigoriev I.V."/>
            <person name="Hibbett D.S."/>
            <person name="Martin F."/>
            <person name="Nordberg H.P."/>
            <person name="Cantor M.N."/>
            <person name="Hua S.X."/>
        </authorList>
    </citation>
    <scope>NUCLEOTIDE SEQUENCE [LARGE SCALE GENOMIC DNA]</scope>
    <source>
        <strain evidence="2 3">MUT 4182</strain>
    </source>
</reference>
<protein>
    <submittedName>
        <fullName evidence="2">Uncharacterized protein</fullName>
    </submittedName>
</protein>
<evidence type="ECO:0000256" key="1">
    <source>
        <dbReference type="SAM" id="MobiDB-lite"/>
    </source>
</evidence>
<organism evidence="2 3">
    <name type="scientific">Tulasnella calospora MUT 4182</name>
    <dbReference type="NCBI Taxonomy" id="1051891"/>
    <lineage>
        <taxon>Eukaryota</taxon>
        <taxon>Fungi</taxon>
        <taxon>Dikarya</taxon>
        <taxon>Basidiomycota</taxon>
        <taxon>Agaricomycotina</taxon>
        <taxon>Agaricomycetes</taxon>
        <taxon>Cantharellales</taxon>
        <taxon>Tulasnellaceae</taxon>
        <taxon>Tulasnella</taxon>
    </lineage>
</organism>
<feature type="compositionally biased region" description="Low complexity" evidence="1">
    <location>
        <begin position="22"/>
        <end position="43"/>
    </location>
</feature>
<accession>A0A0C3QAC8</accession>
<dbReference type="Proteomes" id="UP000054248">
    <property type="component" value="Unassembled WGS sequence"/>
</dbReference>
<name>A0A0C3QAC8_9AGAM</name>
<dbReference type="EMBL" id="KN823128">
    <property type="protein sequence ID" value="KIO21786.1"/>
    <property type="molecule type" value="Genomic_DNA"/>
</dbReference>
<evidence type="ECO:0000313" key="2">
    <source>
        <dbReference type="EMBL" id="KIO21786.1"/>
    </source>
</evidence>
<evidence type="ECO:0000313" key="3">
    <source>
        <dbReference type="Proteomes" id="UP000054248"/>
    </source>
</evidence>
<feature type="region of interest" description="Disordered" evidence="1">
    <location>
        <begin position="1"/>
        <end position="51"/>
    </location>
</feature>
<proteinExistence type="predicted"/>
<dbReference type="AlphaFoldDB" id="A0A0C3QAC8"/>
<reference evidence="3" key="2">
    <citation type="submission" date="2015-01" db="EMBL/GenBank/DDBJ databases">
        <title>Evolutionary Origins and Diversification of the Mycorrhizal Mutualists.</title>
        <authorList>
            <consortium name="DOE Joint Genome Institute"/>
            <consortium name="Mycorrhizal Genomics Consortium"/>
            <person name="Kohler A."/>
            <person name="Kuo A."/>
            <person name="Nagy L.G."/>
            <person name="Floudas D."/>
            <person name="Copeland A."/>
            <person name="Barry K.W."/>
            <person name="Cichocki N."/>
            <person name="Veneault-Fourrey C."/>
            <person name="LaButti K."/>
            <person name="Lindquist E.A."/>
            <person name="Lipzen A."/>
            <person name="Lundell T."/>
            <person name="Morin E."/>
            <person name="Murat C."/>
            <person name="Riley R."/>
            <person name="Ohm R."/>
            <person name="Sun H."/>
            <person name="Tunlid A."/>
            <person name="Henrissat B."/>
            <person name="Grigoriev I.V."/>
            <person name="Hibbett D.S."/>
            <person name="Martin F."/>
        </authorList>
    </citation>
    <scope>NUCLEOTIDE SEQUENCE [LARGE SCALE GENOMIC DNA]</scope>
    <source>
        <strain evidence="3">MUT 4182</strain>
    </source>
</reference>
<keyword evidence="3" id="KW-1185">Reference proteome</keyword>